<feature type="compositionally biased region" description="Polar residues" evidence="1">
    <location>
        <begin position="621"/>
        <end position="633"/>
    </location>
</feature>
<gene>
    <name evidence="2" type="ORF">PSTG_01481</name>
</gene>
<dbReference type="OrthoDB" id="2496674at2759"/>
<organism evidence="2 3">
    <name type="scientific">Puccinia striiformis f. sp. tritici PST-78</name>
    <dbReference type="NCBI Taxonomy" id="1165861"/>
    <lineage>
        <taxon>Eukaryota</taxon>
        <taxon>Fungi</taxon>
        <taxon>Dikarya</taxon>
        <taxon>Basidiomycota</taxon>
        <taxon>Pucciniomycotina</taxon>
        <taxon>Pucciniomycetes</taxon>
        <taxon>Pucciniales</taxon>
        <taxon>Pucciniaceae</taxon>
        <taxon>Puccinia</taxon>
    </lineage>
</organism>
<evidence type="ECO:0000313" key="3">
    <source>
        <dbReference type="Proteomes" id="UP000054564"/>
    </source>
</evidence>
<feature type="region of interest" description="Disordered" evidence="1">
    <location>
        <begin position="782"/>
        <end position="802"/>
    </location>
</feature>
<keyword evidence="3" id="KW-1185">Reference proteome</keyword>
<accession>A0A0L0W1B5</accession>
<dbReference type="Proteomes" id="UP000054564">
    <property type="component" value="Unassembled WGS sequence"/>
</dbReference>
<proteinExistence type="predicted"/>
<dbReference type="EMBL" id="AJIL01000008">
    <property type="protein sequence ID" value="KNF05267.1"/>
    <property type="molecule type" value="Genomic_DNA"/>
</dbReference>
<comment type="caution">
    <text evidence="2">The sequence shown here is derived from an EMBL/GenBank/DDBJ whole genome shotgun (WGS) entry which is preliminary data.</text>
</comment>
<reference evidence="3" key="1">
    <citation type="submission" date="2014-03" db="EMBL/GenBank/DDBJ databases">
        <title>The Genome Sequence of Puccinia striiformis f. sp. tritici PST-78.</title>
        <authorList>
            <consortium name="The Broad Institute Genome Sequencing Platform"/>
            <person name="Cuomo C."/>
            <person name="Hulbert S."/>
            <person name="Chen X."/>
            <person name="Walker B."/>
            <person name="Young S.K."/>
            <person name="Zeng Q."/>
            <person name="Gargeya S."/>
            <person name="Fitzgerald M."/>
            <person name="Haas B."/>
            <person name="Abouelleil A."/>
            <person name="Alvarado L."/>
            <person name="Arachchi H.M."/>
            <person name="Berlin A.M."/>
            <person name="Chapman S.B."/>
            <person name="Goldberg J."/>
            <person name="Griggs A."/>
            <person name="Gujja S."/>
            <person name="Hansen M."/>
            <person name="Howarth C."/>
            <person name="Imamovic A."/>
            <person name="Larimer J."/>
            <person name="McCowan C."/>
            <person name="Montmayeur A."/>
            <person name="Murphy C."/>
            <person name="Neiman D."/>
            <person name="Pearson M."/>
            <person name="Priest M."/>
            <person name="Roberts A."/>
            <person name="Saif S."/>
            <person name="Shea T."/>
            <person name="Sisk P."/>
            <person name="Sykes S."/>
            <person name="Wortman J."/>
            <person name="Nusbaum C."/>
            <person name="Birren B."/>
        </authorList>
    </citation>
    <scope>NUCLEOTIDE SEQUENCE [LARGE SCALE GENOMIC DNA]</scope>
    <source>
        <strain evidence="3">race PST-78</strain>
    </source>
</reference>
<sequence>MVSQRLCDWRTLYFLVFSACQIQIQCMNPITSTSTEASVERSHFPEAGINHIRDAPLSHRPWVDGSSHSQGTLAVPSAFSTQMEPHPASLLTPSTGNPNFIIAPNPSAHRIKTHALPPPEGTILYMTPGIVFRSPEWNPRHMVPTAQVGDLRHRVYPISSNGIRAEWPSPRCGMGSTLNSAAAAFVPEGNTVSTGTATRQPRPSVSGGSLNPHAPEFTPNLPPGASNVKAETAQHVPPMDKSRTSGLAVDVDSNRNAGTSYREDGVPQSSRPVNGEYPKALETKHIDNEGTSSLDTKTHNLGPLLTEIPPTRPARGSKPTGVARAKTTTVAEKNLNDLATGIKARESITLPMESEKAQLFPAGNSVETGAMEKALIPVAHSGQPNDLNKELGALSKNSPETTQVAPPSHQPSILKSERQSIPTERKVSALTQQELEERTRVLCEALNIHPHDSKVTKTEMAVGDANGSSSEGAAKPPLYLADVPVHEMSQTNAGSGYDQEFPSLSAISRTHTIQTSRESPKDLFQKANNVPKASQKLRKAQHNSSAVAQLGSKLDKKAKDLEQSAGTRSFQNYLDNKPESIKAKTRNLAHKNTAEISTPSITPREARLKKNGGKIGIPLTPSKSISKSDQTGISIPDSAKLRSHESSSSIAPLSTKDPVEEKAADGKLNTETNSTHQKDSVAGEPELAHATPESKSESGSRESDVRVAAQVVHKAPGTNKELDSLGSTRDGRQDVENFDKTPEKVVQVKNPLNKNPRRRTKMAKTLAEDHATFGKNVLAVMPPPVHRKPIEPRYGVDTPPPREPSINTPLEINPDGPENEAIVSQEVENPFTSKGKDKLSAKLIASDQSESVFDADLKSQEDLRIYPTGRNIGLDQGIEQKHPVRSKTELTQTSQENHPSYPAVSTYQLRNKKLHPVNEKWESFIHRKFHDTNHFQDNRISSKKWNPWFSPRERELVFAHTCNAFGHQNALTLVQKKVDLYIANTLAIQLTPLNLSFHYGLGPEIDFGVINILLAFWKKQVKAYQTAQEAIEEIIGLHEGKRRVTALQILLMNSSAANQWNLQMDGLLAIQTRMATLDAFMAHYGVSYYPSEFKNIPVPKWTDGPPPPDSNIYLRNAMGLFRASRRMKLVSYLEDRSNRKRWWEPFNLEDASARFGLDVLTIIKIGDALNFGYDDRNWIGKSAYSPGTSDSSYAQLLSIFLNENRDILRLPWIESSERAWLIHVFPGNLYQKRLDALSFTVWRWGTGNRIQFPLSTNILSKYLEGHFVNRVDHRLGYELYWCDNGHDLEESLMKMKARKSQALGLSQDEQEMGSEEGHNLPDWIQNPPVIHNEPDISYFLRNVVKMIANVPPFRILSYFL</sequence>
<feature type="region of interest" description="Disordered" evidence="1">
    <location>
        <begin position="585"/>
        <end position="736"/>
    </location>
</feature>
<protein>
    <submittedName>
        <fullName evidence="2">Uncharacterized protein</fullName>
    </submittedName>
</protein>
<feature type="compositionally biased region" description="Polar residues" evidence="1">
    <location>
        <begin position="395"/>
        <end position="413"/>
    </location>
</feature>
<feature type="compositionally biased region" description="Basic and acidic residues" evidence="1">
    <location>
        <begin position="415"/>
        <end position="426"/>
    </location>
</feature>
<feature type="region of interest" description="Disordered" evidence="1">
    <location>
        <begin position="390"/>
        <end position="426"/>
    </location>
</feature>
<feature type="compositionally biased region" description="Basic and acidic residues" evidence="1">
    <location>
        <begin position="692"/>
        <end position="705"/>
    </location>
</feature>
<feature type="region of interest" description="Disordered" evidence="1">
    <location>
        <begin position="191"/>
        <end position="273"/>
    </location>
</feature>
<name>A0A0L0W1B5_9BASI</name>
<feature type="region of interest" description="Disordered" evidence="1">
    <location>
        <begin position="289"/>
        <end position="324"/>
    </location>
</feature>
<evidence type="ECO:0000313" key="2">
    <source>
        <dbReference type="EMBL" id="KNF05267.1"/>
    </source>
</evidence>
<feature type="compositionally biased region" description="Polar residues" evidence="1">
    <location>
        <begin position="191"/>
        <end position="209"/>
    </location>
</feature>
<evidence type="ECO:0000256" key="1">
    <source>
        <dbReference type="SAM" id="MobiDB-lite"/>
    </source>
</evidence>